<reference evidence="2 3" key="1">
    <citation type="submission" date="2014-07" db="EMBL/GenBank/DDBJ databases">
        <title>Porphyromonadaceae bacterium OUH 308042 = ATCC BAA-2681 = DSM 28342 draft genome.</title>
        <authorList>
            <person name="Sydenham T.V."/>
            <person name="Hasman H."/>
            <person name="Justensen U.S."/>
        </authorList>
    </citation>
    <scope>NUCLEOTIDE SEQUENCE [LARGE SCALE GENOMIC DNA]</scope>
    <source>
        <strain evidence="2 3">OUH 308042</strain>
    </source>
</reference>
<protein>
    <submittedName>
        <fullName evidence="2">Uncharacterized protein</fullName>
    </submittedName>
</protein>
<keyword evidence="3" id="KW-1185">Reference proteome</keyword>
<keyword evidence="1" id="KW-0472">Membrane</keyword>
<evidence type="ECO:0000313" key="3">
    <source>
        <dbReference type="Proteomes" id="UP000031980"/>
    </source>
</evidence>
<organism evidence="2 3">
    <name type="scientific">Sanguibacteroides justesenii</name>
    <dbReference type="NCBI Taxonomy" id="1547597"/>
    <lineage>
        <taxon>Bacteria</taxon>
        <taxon>Pseudomonadati</taxon>
        <taxon>Bacteroidota</taxon>
        <taxon>Bacteroidia</taxon>
        <taxon>Bacteroidales</taxon>
        <taxon>Porphyromonadaceae</taxon>
        <taxon>Sanguibacteroides</taxon>
    </lineage>
</organism>
<evidence type="ECO:0000313" key="2">
    <source>
        <dbReference type="EMBL" id="KIO44297.1"/>
    </source>
</evidence>
<gene>
    <name evidence="2" type="ORF">BA92_08795</name>
</gene>
<dbReference type="EMBL" id="JPIU01000039">
    <property type="protein sequence ID" value="KIO44297.1"/>
    <property type="molecule type" value="Genomic_DNA"/>
</dbReference>
<keyword evidence="1" id="KW-1133">Transmembrane helix</keyword>
<keyword evidence="1" id="KW-0812">Transmembrane</keyword>
<proteinExistence type="predicted"/>
<dbReference type="RefSeq" id="WP_041505187.1">
    <property type="nucleotide sequence ID" value="NZ_JPIU01000039.1"/>
</dbReference>
<dbReference type="Proteomes" id="UP000031980">
    <property type="component" value="Unassembled WGS sequence"/>
</dbReference>
<evidence type="ECO:0000256" key="1">
    <source>
        <dbReference type="SAM" id="Phobius"/>
    </source>
</evidence>
<sequence length="84" mass="9444">MKRTIKIIGSVWIICGLVMILSAGGEKRYNVSQSNEDLMPSCKYSCDVYKILFLNQDSLVIQYVPKRGEVMIGGGPVTYKRIIN</sequence>
<name>A0A0C3NDW1_9PORP</name>
<comment type="caution">
    <text evidence="2">The sequence shown here is derived from an EMBL/GenBank/DDBJ whole genome shotgun (WGS) entry which is preliminary data.</text>
</comment>
<dbReference type="AlphaFoldDB" id="A0A0C3NDW1"/>
<feature type="transmembrane region" description="Helical" evidence="1">
    <location>
        <begin position="7"/>
        <end position="25"/>
    </location>
</feature>
<accession>A0A0C3NDW1</accession>